<protein>
    <submittedName>
        <fullName evidence="1">Uncharacterized protein</fullName>
    </submittedName>
</protein>
<gene>
    <name evidence="1" type="ORF">C900_00999</name>
</gene>
<dbReference type="Proteomes" id="UP000011135">
    <property type="component" value="Unassembled WGS sequence"/>
</dbReference>
<reference evidence="1 2" key="1">
    <citation type="submission" date="2012-12" db="EMBL/GenBank/DDBJ databases">
        <title>Genome assembly of Fulvivirga imtechensis AK7.</title>
        <authorList>
            <person name="Nupur N."/>
            <person name="Khatri I."/>
            <person name="Kumar R."/>
            <person name="Subramanian S."/>
            <person name="Pinnaka A."/>
        </authorList>
    </citation>
    <scope>NUCLEOTIDE SEQUENCE [LARGE SCALE GENOMIC DNA]</scope>
    <source>
        <strain evidence="1 2">AK7</strain>
    </source>
</reference>
<comment type="caution">
    <text evidence="1">The sequence shown here is derived from an EMBL/GenBank/DDBJ whole genome shotgun (WGS) entry which is preliminary data.</text>
</comment>
<dbReference type="EMBL" id="AMZN01000015">
    <property type="protein sequence ID" value="ELR72620.1"/>
    <property type="molecule type" value="Genomic_DNA"/>
</dbReference>
<evidence type="ECO:0000313" key="1">
    <source>
        <dbReference type="EMBL" id="ELR72620.1"/>
    </source>
</evidence>
<evidence type="ECO:0000313" key="2">
    <source>
        <dbReference type="Proteomes" id="UP000011135"/>
    </source>
</evidence>
<dbReference type="AlphaFoldDB" id="L8JUZ7"/>
<sequence length="43" mass="4994">MICKTQLKNKSLQEVIRKFFFNKKYPQKRLGSGGIFVSIVGFN</sequence>
<dbReference type="STRING" id="1237149.C900_00999"/>
<keyword evidence="2" id="KW-1185">Reference proteome</keyword>
<organism evidence="1 2">
    <name type="scientific">Fulvivirga imtechensis AK7</name>
    <dbReference type="NCBI Taxonomy" id="1237149"/>
    <lineage>
        <taxon>Bacteria</taxon>
        <taxon>Pseudomonadati</taxon>
        <taxon>Bacteroidota</taxon>
        <taxon>Cytophagia</taxon>
        <taxon>Cytophagales</taxon>
        <taxon>Fulvivirgaceae</taxon>
        <taxon>Fulvivirga</taxon>
    </lineage>
</organism>
<name>L8JUZ7_9BACT</name>
<proteinExistence type="predicted"/>
<accession>L8JUZ7</accession>